<name>A0A8S9QQP4_BRACR</name>
<comment type="caution">
    <text evidence="1">The sequence shown here is derived from an EMBL/GenBank/DDBJ whole genome shotgun (WGS) entry which is preliminary data.</text>
</comment>
<dbReference type="Proteomes" id="UP000712600">
    <property type="component" value="Unassembled WGS sequence"/>
</dbReference>
<reference evidence="1" key="1">
    <citation type="submission" date="2019-12" db="EMBL/GenBank/DDBJ databases">
        <title>Genome sequencing and annotation of Brassica cretica.</title>
        <authorList>
            <person name="Studholme D.J."/>
            <person name="Sarris P."/>
        </authorList>
    </citation>
    <scope>NUCLEOTIDE SEQUENCE</scope>
    <source>
        <strain evidence="1">PFS-109/04</strain>
        <tissue evidence="1">Leaf</tissue>
    </source>
</reference>
<sequence>MDEHSYICLPEHERSFTQIKLVPEIYTKYEINEMLYGIYGTQEKNEDNFQMKLDGVHYPLNDSISWLTTCMGGDEARHSQNADTAPDFYTRVEIDQIVEEIYRTLEAAEERLDRRCDDIYFPWGITISSLTSQTEAKQREIVVIQRYIARRPEALTSIDKRINISTDSHRRTSIDEATPTNRGELVIKVKSDISDTNNHREEISADTYATLVIHQFKLECLGDRLQKIEDTTATMKEKWRRGDEAMRDFTDLLVMDSTKDTKVNQPVDYVTLDENV</sequence>
<evidence type="ECO:0000313" key="2">
    <source>
        <dbReference type="Proteomes" id="UP000712600"/>
    </source>
</evidence>
<protein>
    <submittedName>
        <fullName evidence="1">Uncharacterized protein</fullName>
    </submittedName>
</protein>
<proteinExistence type="predicted"/>
<evidence type="ECO:0000313" key="1">
    <source>
        <dbReference type="EMBL" id="KAF3554067.1"/>
    </source>
</evidence>
<gene>
    <name evidence="1" type="ORF">F2Q69_00016554</name>
</gene>
<dbReference type="AlphaFoldDB" id="A0A8S9QQP4"/>
<dbReference type="EMBL" id="QGKX02000996">
    <property type="protein sequence ID" value="KAF3554067.1"/>
    <property type="molecule type" value="Genomic_DNA"/>
</dbReference>
<organism evidence="1 2">
    <name type="scientific">Brassica cretica</name>
    <name type="common">Mustard</name>
    <dbReference type="NCBI Taxonomy" id="69181"/>
    <lineage>
        <taxon>Eukaryota</taxon>
        <taxon>Viridiplantae</taxon>
        <taxon>Streptophyta</taxon>
        <taxon>Embryophyta</taxon>
        <taxon>Tracheophyta</taxon>
        <taxon>Spermatophyta</taxon>
        <taxon>Magnoliopsida</taxon>
        <taxon>eudicotyledons</taxon>
        <taxon>Gunneridae</taxon>
        <taxon>Pentapetalae</taxon>
        <taxon>rosids</taxon>
        <taxon>malvids</taxon>
        <taxon>Brassicales</taxon>
        <taxon>Brassicaceae</taxon>
        <taxon>Brassiceae</taxon>
        <taxon>Brassica</taxon>
    </lineage>
</organism>
<accession>A0A8S9QQP4</accession>